<evidence type="ECO:0000256" key="2">
    <source>
        <dbReference type="ARBA" id="ARBA00008226"/>
    </source>
</evidence>
<keyword evidence="5 11" id="KW-0436">Ligase</keyword>
<dbReference type="Pfam" id="PF05746">
    <property type="entry name" value="DALR_1"/>
    <property type="match status" value="1"/>
</dbReference>
<keyword evidence="9 11" id="KW-0030">Aminoacyl-tRNA synthetase</keyword>
<evidence type="ECO:0000313" key="14">
    <source>
        <dbReference type="Proteomes" id="UP000522590"/>
    </source>
</evidence>
<evidence type="ECO:0000256" key="6">
    <source>
        <dbReference type="ARBA" id="ARBA00022741"/>
    </source>
</evidence>
<dbReference type="Proteomes" id="UP000522590">
    <property type="component" value="Unassembled WGS sequence"/>
</dbReference>
<dbReference type="GO" id="GO:0005524">
    <property type="term" value="F:ATP binding"/>
    <property type="evidence" value="ECO:0007669"/>
    <property type="project" value="UniProtKB-UniRule"/>
</dbReference>
<keyword evidence="7 11" id="KW-0067">ATP-binding</keyword>
<keyword evidence="8 11" id="KW-0648">Protein biosynthesis</keyword>
<protein>
    <recommendedName>
        <fullName evidence="11">Glycine--tRNA ligase beta subunit</fullName>
        <ecNumber evidence="11">6.1.1.14</ecNumber>
    </recommendedName>
    <alternativeName>
        <fullName evidence="11">Glycyl-tRNA synthetase beta subunit</fullName>
        <shortName evidence="11">GlyRS</shortName>
    </alternativeName>
</protein>
<comment type="caution">
    <text evidence="13">The sequence shown here is derived from an EMBL/GenBank/DDBJ whole genome shotgun (WGS) entry which is preliminary data.</text>
</comment>
<dbReference type="EMBL" id="JABXXS010000011">
    <property type="protein sequence ID" value="NVN36572.1"/>
    <property type="molecule type" value="Genomic_DNA"/>
</dbReference>
<comment type="subunit">
    <text evidence="3 11">Tetramer of two alpha and two beta subunits.</text>
</comment>
<evidence type="ECO:0000256" key="3">
    <source>
        <dbReference type="ARBA" id="ARBA00011209"/>
    </source>
</evidence>
<comment type="subcellular location">
    <subcellularLocation>
        <location evidence="1 11">Cytoplasm</location>
    </subcellularLocation>
</comment>
<comment type="similarity">
    <text evidence="2 11">Belongs to the class-II aminoacyl-tRNA synthetase family.</text>
</comment>
<dbReference type="GO" id="GO:0004820">
    <property type="term" value="F:glycine-tRNA ligase activity"/>
    <property type="evidence" value="ECO:0007669"/>
    <property type="project" value="UniProtKB-UniRule"/>
</dbReference>
<evidence type="ECO:0000256" key="1">
    <source>
        <dbReference type="ARBA" id="ARBA00004496"/>
    </source>
</evidence>
<evidence type="ECO:0000256" key="11">
    <source>
        <dbReference type="HAMAP-Rule" id="MF_00255"/>
    </source>
</evidence>
<sequence length="703" mass="76415">MPELLIELFSEEIPARMQARAAKDLERLVCAALGPLNPRDAMAFAGPRRIALSLTVDATVPGGRVNERGPRESAPEKALAGFMRSRGVERDALVVENGFWMLYREIAPIPAAQQVANVLPGLLRRFPWPKSMRWGVGSAFTWVRPLRRIVCILDGAVVDFTLAEGEDNGHGLKSGNLTEGHRFTAPGTFAVGSTQDWLDGLRARQVEPDAAARRTTIAEGVASLAAEEGLSVAADPDLIDEVAGLTEWPVPFLGQIDDEFMTLPPEVMQVSMRVNQRYFALRNADGSAAPRFAFVANLLPRDGGALTIAGNERVLRARFADARHFWDLDRTHTLESRVPALDQIVFHASLGSQGARVQRIVRLAGILAGMTEADGTSKEIANRLPGSVSIFQKQAKRAALLCKADLTTGMVGEFPELQGVMGAYYARHDGEADAVADAIGAHYMPRGPQDDVPTAPVSIAVALADKIDMLVAFFAVGEKPGGSGDPYALRRAALGVIRIIRENGLRLDLAKVFWEAAQGLPESLRLAPDLDVLPEFVADRLRVQLRDEGARHDILAAVSVGNTDTDIVRLLARTKAIADMLETEDGRNMLAATKRAANILRIEDRKDGPHEGTPNPALYTQAEEKALAEQLQKAIPAVEQAIAQERYKDAMRDVAALRPALDQFFDKVTVNDTDPAVRANRLRLLSELCRMTVLIADFSQIAG</sequence>
<comment type="catalytic activity">
    <reaction evidence="10 11">
        <text>tRNA(Gly) + glycine + ATP = glycyl-tRNA(Gly) + AMP + diphosphate</text>
        <dbReference type="Rhea" id="RHEA:16013"/>
        <dbReference type="Rhea" id="RHEA-COMP:9664"/>
        <dbReference type="Rhea" id="RHEA-COMP:9683"/>
        <dbReference type="ChEBI" id="CHEBI:30616"/>
        <dbReference type="ChEBI" id="CHEBI:33019"/>
        <dbReference type="ChEBI" id="CHEBI:57305"/>
        <dbReference type="ChEBI" id="CHEBI:78442"/>
        <dbReference type="ChEBI" id="CHEBI:78522"/>
        <dbReference type="ChEBI" id="CHEBI:456215"/>
        <dbReference type="EC" id="6.1.1.14"/>
    </reaction>
</comment>
<dbReference type="NCBIfam" id="TIGR00211">
    <property type="entry name" value="glyS"/>
    <property type="match status" value="1"/>
</dbReference>
<gene>
    <name evidence="11" type="primary">glyS</name>
    <name evidence="13" type="ORF">HUK81_06425</name>
</gene>
<dbReference type="RefSeq" id="WP_176642834.1">
    <property type="nucleotide sequence ID" value="NZ_JABXXS010000011.1"/>
</dbReference>
<evidence type="ECO:0000256" key="5">
    <source>
        <dbReference type="ARBA" id="ARBA00022598"/>
    </source>
</evidence>
<dbReference type="InterPro" id="IPR015944">
    <property type="entry name" value="Gly-tRNA-synth_bsu"/>
</dbReference>
<dbReference type="GO" id="GO:0004814">
    <property type="term" value="F:arginine-tRNA ligase activity"/>
    <property type="evidence" value="ECO:0007669"/>
    <property type="project" value="InterPro"/>
</dbReference>
<evidence type="ECO:0000256" key="7">
    <source>
        <dbReference type="ARBA" id="ARBA00022840"/>
    </source>
</evidence>
<dbReference type="EC" id="6.1.1.14" evidence="11"/>
<evidence type="ECO:0000313" key="13">
    <source>
        <dbReference type="EMBL" id="NVN36572.1"/>
    </source>
</evidence>
<dbReference type="InterPro" id="IPR008909">
    <property type="entry name" value="DALR_anticod-bd"/>
</dbReference>
<name>A0A850P4A9_9PROT</name>
<keyword evidence="6 11" id="KW-0547">Nucleotide-binding</keyword>
<dbReference type="PRINTS" id="PR01045">
    <property type="entry name" value="TRNASYNTHGB"/>
</dbReference>
<evidence type="ECO:0000256" key="10">
    <source>
        <dbReference type="ARBA" id="ARBA00047937"/>
    </source>
</evidence>
<dbReference type="PROSITE" id="PS50861">
    <property type="entry name" value="AA_TRNA_LIGASE_II_GLYAB"/>
    <property type="match status" value="1"/>
</dbReference>
<dbReference type="InterPro" id="IPR006194">
    <property type="entry name" value="Gly-tRNA-synth_heterodimer"/>
</dbReference>
<dbReference type="GO" id="GO:0006426">
    <property type="term" value="P:glycyl-tRNA aminoacylation"/>
    <property type="evidence" value="ECO:0007669"/>
    <property type="project" value="UniProtKB-UniRule"/>
</dbReference>
<dbReference type="SUPFAM" id="SSF109604">
    <property type="entry name" value="HD-domain/PDEase-like"/>
    <property type="match status" value="1"/>
</dbReference>
<dbReference type="AlphaFoldDB" id="A0A850P4A9"/>
<evidence type="ECO:0000259" key="12">
    <source>
        <dbReference type="Pfam" id="PF05746"/>
    </source>
</evidence>
<feature type="domain" description="DALR anticodon binding" evidence="12">
    <location>
        <begin position="590"/>
        <end position="686"/>
    </location>
</feature>
<evidence type="ECO:0000256" key="8">
    <source>
        <dbReference type="ARBA" id="ARBA00022917"/>
    </source>
</evidence>
<dbReference type="PANTHER" id="PTHR30075:SF2">
    <property type="entry name" value="GLYCINE--TRNA LIGASE, CHLOROPLASTIC_MITOCHONDRIAL 2"/>
    <property type="match status" value="1"/>
</dbReference>
<dbReference type="Pfam" id="PF02092">
    <property type="entry name" value="tRNA_synt_2f"/>
    <property type="match status" value="1"/>
</dbReference>
<reference evidence="13 14" key="1">
    <citation type="submission" date="2020-06" db="EMBL/GenBank/DDBJ databases">
        <title>Description of novel acetic acid bacteria.</title>
        <authorList>
            <person name="Sombolestani A."/>
        </authorList>
    </citation>
    <scope>NUCLEOTIDE SEQUENCE [LARGE SCALE GENOMIC DNA]</scope>
    <source>
        <strain evidence="13 14">LMG 25</strain>
    </source>
</reference>
<evidence type="ECO:0000256" key="9">
    <source>
        <dbReference type="ARBA" id="ARBA00023146"/>
    </source>
</evidence>
<dbReference type="GO" id="GO:0005829">
    <property type="term" value="C:cytosol"/>
    <property type="evidence" value="ECO:0007669"/>
    <property type="project" value="TreeGrafter"/>
</dbReference>
<dbReference type="HAMAP" id="MF_00255">
    <property type="entry name" value="Gly_tRNA_synth_beta"/>
    <property type="match status" value="1"/>
</dbReference>
<evidence type="ECO:0000256" key="4">
    <source>
        <dbReference type="ARBA" id="ARBA00022490"/>
    </source>
</evidence>
<proteinExistence type="inferred from homology"/>
<dbReference type="PANTHER" id="PTHR30075">
    <property type="entry name" value="GLYCYL-TRNA SYNTHETASE"/>
    <property type="match status" value="1"/>
</dbReference>
<keyword evidence="4 11" id="KW-0963">Cytoplasm</keyword>
<organism evidence="13 14">
    <name type="scientific">Komagataeibacter swingsii</name>
    <dbReference type="NCBI Taxonomy" id="215220"/>
    <lineage>
        <taxon>Bacteria</taxon>
        <taxon>Pseudomonadati</taxon>
        <taxon>Pseudomonadota</taxon>
        <taxon>Alphaproteobacteria</taxon>
        <taxon>Acetobacterales</taxon>
        <taxon>Acetobacteraceae</taxon>
        <taxon>Komagataeibacter</taxon>
    </lineage>
</organism>
<dbReference type="GO" id="GO:0006420">
    <property type="term" value="P:arginyl-tRNA aminoacylation"/>
    <property type="evidence" value="ECO:0007669"/>
    <property type="project" value="InterPro"/>
</dbReference>
<accession>A0A850P4A9</accession>